<organism evidence="1 2">
    <name type="scientific">Sclerotinia nivalis</name>
    <dbReference type="NCBI Taxonomy" id="352851"/>
    <lineage>
        <taxon>Eukaryota</taxon>
        <taxon>Fungi</taxon>
        <taxon>Dikarya</taxon>
        <taxon>Ascomycota</taxon>
        <taxon>Pezizomycotina</taxon>
        <taxon>Leotiomycetes</taxon>
        <taxon>Helotiales</taxon>
        <taxon>Sclerotiniaceae</taxon>
        <taxon>Sclerotinia</taxon>
    </lineage>
</organism>
<dbReference type="SUPFAM" id="SSF75304">
    <property type="entry name" value="Amidase signature (AS) enzymes"/>
    <property type="match status" value="1"/>
</dbReference>
<sequence length="106" mass="11560">MLLPFGFPDVFYRDEYSGSVEEWGARWQGFNLFIAAFSSLGGGPAVSIPVGQRLYDSKVTGMKEYQPVGLMLLGAPGTDEYLIELVKHVLVTSGRPLSVKTGKVAF</sequence>
<comment type="caution">
    <text evidence="1">The sequence shown here is derived from an EMBL/GenBank/DDBJ whole genome shotgun (WGS) entry which is preliminary data.</text>
</comment>
<protein>
    <recommendedName>
        <fullName evidence="3">Amidase domain-containing protein</fullName>
    </recommendedName>
</protein>
<dbReference type="EMBL" id="JAPEIS010000004">
    <property type="protein sequence ID" value="KAJ8067321.1"/>
    <property type="molecule type" value="Genomic_DNA"/>
</dbReference>
<dbReference type="Gene3D" id="3.90.1300.10">
    <property type="entry name" value="Amidase signature (AS) domain"/>
    <property type="match status" value="1"/>
</dbReference>
<evidence type="ECO:0000313" key="1">
    <source>
        <dbReference type="EMBL" id="KAJ8067321.1"/>
    </source>
</evidence>
<dbReference type="InterPro" id="IPR036928">
    <property type="entry name" value="AS_sf"/>
</dbReference>
<evidence type="ECO:0008006" key="3">
    <source>
        <dbReference type="Google" id="ProtNLM"/>
    </source>
</evidence>
<reference evidence="1" key="1">
    <citation type="submission" date="2022-11" db="EMBL/GenBank/DDBJ databases">
        <title>Genome Resource of Sclerotinia nivalis Strain SnTB1, a Plant Pathogen Isolated from American Ginseng.</title>
        <authorList>
            <person name="Fan S."/>
        </authorList>
    </citation>
    <scope>NUCLEOTIDE SEQUENCE</scope>
    <source>
        <strain evidence="1">SnTB1</strain>
    </source>
</reference>
<proteinExistence type="predicted"/>
<keyword evidence="2" id="KW-1185">Reference proteome</keyword>
<name>A0A9X0DKW0_9HELO</name>
<evidence type="ECO:0000313" key="2">
    <source>
        <dbReference type="Proteomes" id="UP001152300"/>
    </source>
</evidence>
<dbReference type="AlphaFoldDB" id="A0A9X0DKW0"/>
<accession>A0A9X0DKW0</accession>
<dbReference type="Proteomes" id="UP001152300">
    <property type="component" value="Unassembled WGS sequence"/>
</dbReference>
<gene>
    <name evidence="1" type="ORF">OCU04_004674</name>
</gene>
<dbReference type="OrthoDB" id="5423360at2759"/>